<organism evidence="1 2">
    <name type="scientific">Mycena citricolor</name>
    <dbReference type="NCBI Taxonomy" id="2018698"/>
    <lineage>
        <taxon>Eukaryota</taxon>
        <taxon>Fungi</taxon>
        <taxon>Dikarya</taxon>
        <taxon>Basidiomycota</taxon>
        <taxon>Agaricomycotina</taxon>
        <taxon>Agaricomycetes</taxon>
        <taxon>Agaricomycetidae</taxon>
        <taxon>Agaricales</taxon>
        <taxon>Marasmiineae</taxon>
        <taxon>Mycenaceae</taxon>
        <taxon>Mycena</taxon>
    </lineage>
</organism>
<keyword evidence="2" id="KW-1185">Reference proteome</keyword>
<evidence type="ECO:0000313" key="1">
    <source>
        <dbReference type="EMBL" id="CAK5279086.1"/>
    </source>
</evidence>
<protein>
    <submittedName>
        <fullName evidence="1">Uncharacterized protein</fullName>
    </submittedName>
</protein>
<gene>
    <name evidence="1" type="ORF">MYCIT1_LOCUS28900</name>
</gene>
<reference evidence="1" key="1">
    <citation type="submission" date="2023-11" db="EMBL/GenBank/DDBJ databases">
        <authorList>
            <person name="De Vega J J."/>
            <person name="De Vega J J."/>
        </authorList>
    </citation>
    <scope>NUCLEOTIDE SEQUENCE</scope>
</reference>
<dbReference type="AlphaFoldDB" id="A0AAD2K604"/>
<name>A0AAD2K604_9AGAR</name>
<dbReference type="EMBL" id="CAVNYO010000434">
    <property type="protein sequence ID" value="CAK5279086.1"/>
    <property type="molecule type" value="Genomic_DNA"/>
</dbReference>
<evidence type="ECO:0000313" key="2">
    <source>
        <dbReference type="Proteomes" id="UP001295794"/>
    </source>
</evidence>
<feature type="non-terminal residue" evidence="1">
    <location>
        <position position="1"/>
    </location>
</feature>
<proteinExistence type="predicted"/>
<dbReference type="Proteomes" id="UP001295794">
    <property type="component" value="Unassembled WGS sequence"/>
</dbReference>
<sequence length="80" mass="9112">PTVRRCETIHLVCKRSSHTQNLLYSTESTQVACFARVTCPKLGVLRIRKYAVNLSIILPRRSTVQMVTSLDAWIGIRKIL</sequence>
<accession>A0AAD2K604</accession>
<comment type="caution">
    <text evidence="1">The sequence shown here is derived from an EMBL/GenBank/DDBJ whole genome shotgun (WGS) entry which is preliminary data.</text>
</comment>